<evidence type="ECO:0000256" key="1">
    <source>
        <dbReference type="SAM" id="MobiDB-lite"/>
    </source>
</evidence>
<protein>
    <recommendedName>
        <fullName evidence="2">SnoaL-like domain-containing protein</fullName>
    </recommendedName>
</protein>
<name>A0A7I7WEV3_9MYCO</name>
<reference evidence="3 6" key="2">
    <citation type="journal article" date="2019" name="Emerg. Microbes Infect.">
        <title>Comprehensive subspecies identification of 175 nontuberculous mycobacteria species based on 7547 genomic profiles.</title>
        <authorList>
            <person name="Matsumoto Y."/>
            <person name="Kinjo T."/>
            <person name="Motooka D."/>
            <person name="Nabeya D."/>
            <person name="Jung N."/>
            <person name="Uechi K."/>
            <person name="Horii T."/>
            <person name="Iida T."/>
            <person name="Fujita J."/>
            <person name="Nakamura S."/>
        </authorList>
    </citation>
    <scope>NUCLEOTIDE SEQUENCE [LARGE SCALE GENOMIC DNA]</scope>
    <source>
        <strain evidence="3 6">JCM 12687</strain>
        <plasmid evidence="3">pJCM12687</plasmid>
    </source>
</reference>
<evidence type="ECO:0000313" key="3">
    <source>
        <dbReference type="EMBL" id="BBZ15397.1"/>
    </source>
</evidence>
<evidence type="ECO:0000313" key="4">
    <source>
        <dbReference type="EMBL" id="ORA33152.1"/>
    </source>
</evidence>
<dbReference type="AlphaFoldDB" id="A0A7I7WEV3"/>
<sequence length="164" mass="18527">MTDFSLAECAIRQLQARCVDAVWRKDAQSFAHCFTEDGEWKLAGMHLRGRAEIKGGFEKLTASSERILMFLGTPVLEIGQGLASGRTLATECVKNTNGQVIRTIGIYYERFVEQDNQWRFSWRHWTLHYYGPPDFSGPFLDSPEYGPPPGMPAPDEPTVIRTPS</sequence>
<dbReference type="InterPro" id="IPR037401">
    <property type="entry name" value="SnoaL-like"/>
</dbReference>
<gene>
    <name evidence="4" type="ORF">BST20_23130</name>
    <name evidence="3" type="ORF">MBRA_55920</name>
</gene>
<dbReference type="Proteomes" id="UP000192441">
    <property type="component" value="Unassembled WGS sequence"/>
</dbReference>
<reference evidence="4 5" key="1">
    <citation type="submission" date="2016-12" db="EMBL/GenBank/DDBJ databases">
        <title>The new phylogeny of genus Mycobacterium.</title>
        <authorList>
            <person name="Tortoli E."/>
            <person name="Trovato A."/>
            <person name="Cirillo D.M."/>
        </authorList>
    </citation>
    <scope>NUCLEOTIDE SEQUENCE [LARGE SCALE GENOMIC DNA]</scope>
    <source>
        <strain evidence="4 5">DSM 44624</strain>
    </source>
</reference>
<organism evidence="4 5">
    <name type="scientific">Mycobacterium branderi</name>
    <dbReference type="NCBI Taxonomy" id="43348"/>
    <lineage>
        <taxon>Bacteria</taxon>
        <taxon>Bacillati</taxon>
        <taxon>Actinomycetota</taxon>
        <taxon>Actinomycetes</taxon>
        <taxon>Mycobacteriales</taxon>
        <taxon>Mycobacteriaceae</taxon>
        <taxon>Mycobacterium</taxon>
    </lineage>
</organism>
<geneLocation type="plasmid" evidence="3 6">
    <name>pJCM12687</name>
</geneLocation>
<evidence type="ECO:0000259" key="2">
    <source>
        <dbReference type="Pfam" id="PF13577"/>
    </source>
</evidence>
<dbReference type="EMBL" id="MVHM01000020">
    <property type="protein sequence ID" value="ORA33152.1"/>
    <property type="molecule type" value="Genomic_DNA"/>
</dbReference>
<keyword evidence="6" id="KW-1185">Reference proteome</keyword>
<dbReference type="Gene3D" id="3.10.450.50">
    <property type="match status" value="1"/>
</dbReference>
<dbReference type="Proteomes" id="UP000467379">
    <property type="component" value="Plasmid pJCM12687"/>
</dbReference>
<dbReference type="NCBIfam" id="TIGR02246">
    <property type="entry name" value="SgcJ/EcaC family oxidoreductase"/>
    <property type="match status" value="1"/>
</dbReference>
<dbReference type="RefSeq" id="WP_163659936.1">
    <property type="nucleotide sequence ID" value="NZ_AP022607.1"/>
</dbReference>
<evidence type="ECO:0000313" key="6">
    <source>
        <dbReference type="Proteomes" id="UP000467379"/>
    </source>
</evidence>
<feature type="compositionally biased region" description="Pro residues" evidence="1">
    <location>
        <begin position="145"/>
        <end position="155"/>
    </location>
</feature>
<feature type="region of interest" description="Disordered" evidence="1">
    <location>
        <begin position="140"/>
        <end position="164"/>
    </location>
</feature>
<feature type="domain" description="SnoaL-like" evidence="2">
    <location>
        <begin position="7"/>
        <end position="123"/>
    </location>
</feature>
<evidence type="ECO:0000313" key="5">
    <source>
        <dbReference type="Proteomes" id="UP000192441"/>
    </source>
</evidence>
<dbReference type="EMBL" id="AP022607">
    <property type="protein sequence ID" value="BBZ15397.1"/>
    <property type="molecule type" value="Genomic_DNA"/>
</dbReference>
<proteinExistence type="predicted"/>
<dbReference type="Pfam" id="PF13577">
    <property type="entry name" value="SnoaL_4"/>
    <property type="match status" value="1"/>
</dbReference>
<dbReference type="SUPFAM" id="SSF54427">
    <property type="entry name" value="NTF2-like"/>
    <property type="match status" value="1"/>
</dbReference>
<reference evidence="3" key="3">
    <citation type="submission" date="2020-02" db="EMBL/GenBank/DDBJ databases">
        <authorList>
            <person name="Matsumoto Y."/>
            <person name="Motooka D."/>
            <person name="Nakamura S."/>
        </authorList>
    </citation>
    <scope>NUCLEOTIDE SEQUENCE</scope>
    <source>
        <strain evidence="3">JCM 12687</strain>
        <plasmid evidence="3">pJCM12687</plasmid>
    </source>
</reference>
<dbReference type="InterPro" id="IPR032710">
    <property type="entry name" value="NTF2-like_dom_sf"/>
</dbReference>
<dbReference type="InterPro" id="IPR011944">
    <property type="entry name" value="Steroid_delta5-4_isomerase"/>
</dbReference>
<keyword evidence="3" id="KW-0614">Plasmid</keyword>
<accession>A0A7I7WEV3</accession>